<evidence type="ECO:0000313" key="3">
    <source>
        <dbReference type="EMBL" id="QGA80897.1"/>
    </source>
</evidence>
<keyword evidence="1" id="KW-0812">Transmembrane</keyword>
<sequence>MTAVSHEKIKNKLKPNSKIATASIILVLTTLITLTALNTQENQDDQGFNRADLMFMNMMIVHHNQAIEMAEMAENRTENENILELSNNISKAQREENRQMTKWMQNQGFEPGNHHRMAGMASEQQMQQLRENNGTEFNHLFAKLMIEHHQGGIAMAEQFHQTGKNTELKQMQQQMIDAQTEEIKKMRKWQREDQL</sequence>
<reference evidence="4" key="1">
    <citation type="submission" date="2019-05" db="EMBL/GenBank/DDBJ databases">
        <title>Candidatus Nanohalobium constans, a novel model system to study the DPANN nano-sized archaea: genomic and physiological characterization of a nanoarchaeon co-cultured with its chitinotrophic host.</title>
        <authorList>
            <person name="La Cono V."/>
            <person name="Arcadi E."/>
            <person name="Crisafi F."/>
            <person name="Denaro R."/>
            <person name="La Spada G."/>
            <person name="Messina E."/>
            <person name="Smedile F."/>
            <person name="Toshchakov S.V."/>
            <person name="Shevchenko M.A."/>
            <person name="Golyshin P.N."/>
            <person name="Golyshina O.V."/>
            <person name="Ferrer M."/>
            <person name="Rohde M."/>
            <person name="Mushegian A."/>
            <person name="Sorokin D.Y."/>
            <person name="Giuliano L."/>
            <person name="Yakimov M.M."/>
        </authorList>
    </citation>
    <scope>NUCLEOTIDE SEQUENCE [LARGE SCALE GENOMIC DNA]</scope>
    <source>
        <strain evidence="4">LC1Nh</strain>
    </source>
</reference>
<evidence type="ECO:0000259" key="2">
    <source>
        <dbReference type="Pfam" id="PF03713"/>
    </source>
</evidence>
<proteinExistence type="predicted"/>
<gene>
    <name evidence="3" type="ORF">LC1Nh_1023</name>
</gene>
<name>A0A5Q0UH04_9ARCH</name>
<keyword evidence="1" id="KW-1133">Transmembrane helix</keyword>
<dbReference type="Gene3D" id="1.20.1260.10">
    <property type="match status" value="1"/>
</dbReference>
<evidence type="ECO:0000256" key="1">
    <source>
        <dbReference type="SAM" id="Phobius"/>
    </source>
</evidence>
<organism evidence="3 4">
    <name type="scientific">Candidatus Nanohalobium constans</name>
    <dbReference type="NCBI Taxonomy" id="2565781"/>
    <lineage>
        <taxon>Archaea</taxon>
        <taxon>Candidatus Nanohalarchaeota</taxon>
        <taxon>Candidatus Nanohalobia</taxon>
        <taxon>Candidatus Nanohalobiales</taxon>
        <taxon>Candidatus Nanohalobiaceae</taxon>
        <taxon>Candidatus Nanohalobium</taxon>
    </lineage>
</organism>
<dbReference type="KEGG" id="ncon:LC1Nh_1023"/>
<dbReference type="EMBL" id="CP040089">
    <property type="protein sequence ID" value="QGA80897.1"/>
    <property type="molecule type" value="Genomic_DNA"/>
</dbReference>
<dbReference type="InterPro" id="IPR012347">
    <property type="entry name" value="Ferritin-like"/>
</dbReference>
<evidence type="ECO:0000313" key="4">
    <source>
        <dbReference type="Proteomes" id="UP000377803"/>
    </source>
</evidence>
<dbReference type="PANTHER" id="PTHR36933:SF1">
    <property type="entry name" value="SLL0788 PROTEIN"/>
    <property type="match status" value="1"/>
</dbReference>
<dbReference type="OrthoDB" id="359431at2157"/>
<dbReference type="Proteomes" id="UP000377803">
    <property type="component" value="Chromosome"/>
</dbReference>
<dbReference type="PANTHER" id="PTHR36933">
    <property type="entry name" value="SLL0788 PROTEIN"/>
    <property type="match status" value="1"/>
</dbReference>
<keyword evidence="1" id="KW-0472">Membrane</keyword>
<dbReference type="Pfam" id="PF03713">
    <property type="entry name" value="DUF305"/>
    <property type="match status" value="1"/>
</dbReference>
<dbReference type="RefSeq" id="WP_153550641.1">
    <property type="nucleotide sequence ID" value="NZ_CP040089.1"/>
</dbReference>
<feature type="transmembrane region" description="Helical" evidence="1">
    <location>
        <begin position="20"/>
        <end position="37"/>
    </location>
</feature>
<keyword evidence="4" id="KW-1185">Reference proteome</keyword>
<dbReference type="GeneID" id="42365417"/>
<feature type="domain" description="DUF305" evidence="2">
    <location>
        <begin position="52"/>
        <end position="189"/>
    </location>
</feature>
<dbReference type="AlphaFoldDB" id="A0A5Q0UH04"/>
<accession>A0A5Q0UH04</accession>
<dbReference type="InterPro" id="IPR005183">
    <property type="entry name" value="DUF305_CopM-like"/>
</dbReference>
<protein>
    <recommendedName>
        <fullName evidence="2">DUF305 domain-containing protein</fullName>
    </recommendedName>
</protein>